<dbReference type="Proteomes" id="UP001296967">
    <property type="component" value="Unassembled WGS sequence"/>
</dbReference>
<dbReference type="AlphaFoldDB" id="A0AAJ0XGM4"/>
<dbReference type="Gene3D" id="1.20.120.1490">
    <property type="match status" value="1"/>
</dbReference>
<keyword evidence="2" id="KW-1185">Reference proteome</keyword>
<proteinExistence type="predicted"/>
<name>A0AAJ0XGM4_HALSE</name>
<reference evidence="1" key="1">
    <citation type="submission" date="2017-05" db="EMBL/GenBank/DDBJ databases">
        <authorList>
            <person name="Imhoff J.F."/>
            <person name="Rahn T."/>
            <person name="Kuenzel S."/>
            <person name="Neulinger S.C."/>
        </authorList>
    </citation>
    <scope>NUCLEOTIDE SEQUENCE</scope>
    <source>
        <strain evidence="1">DSM 4395</strain>
    </source>
</reference>
<accession>A0AAJ0XGM4</accession>
<dbReference type="EMBL" id="NHSF01000058">
    <property type="protein sequence ID" value="MBK5930782.1"/>
    <property type="molecule type" value="Genomic_DNA"/>
</dbReference>
<protein>
    <submittedName>
        <fullName evidence="1">Uncharacterized protein</fullName>
    </submittedName>
</protein>
<reference evidence="1" key="2">
    <citation type="journal article" date="2020" name="Microorganisms">
        <title>Osmotic Adaptation and Compatible Solute Biosynthesis of Phototrophic Bacteria as Revealed from Genome Analyses.</title>
        <authorList>
            <person name="Imhoff J.F."/>
            <person name="Rahn T."/>
            <person name="Kunzel S."/>
            <person name="Keller A."/>
            <person name="Neulinger S.C."/>
        </authorList>
    </citation>
    <scope>NUCLEOTIDE SEQUENCE</scope>
    <source>
        <strain evidence="1">DSM 4395</strain>
    </source>
</reference>
<evidence type="ECO:0000313" key="2">
    <source>
        <dbReference type="Proteomes" id="UP001296967"/>
    </source>
</evidence>
<organism evidence="1 2">
    <name type="scientific">Halochromatium salexigens</name>
    <name type="common">Chromatium salexigens</name>
    <dbReference type="NCBI Taxonomy" id="49447"/>
    <lineage>
        <taxon>Bacteria</taxon>
        <taxon>Pseudomonadati</taxon>
        <taxon>Pseudomonadota</taxon>
        <taxon>Gammaproteobacteria</taxon>
        <taxon>Chromatiales</taxon>
        <taxon>Chromatiaceae</taxon>
        <taxon>Halochromatium</taxon>
    </lineage>
</organism>
<comment type="caution">
    <text evidence="1">The sequence shown here is derived from an EMBL/GenBank/DDBJ whole genome shotgun (WGS) entry which is preliminary data.</text>
</comment>
<sequence>MPNPGPASKRPGFLVSELVTMPHPMRLIRQDPQRFGVSPEQMERLRRDLIEVYPPQLHQRVQAAWSPERSIRHAVLDEGQDSAAVADQLDELVQLKREATDIRIEALNRFRTLLEPEQYQAVMTASAEASGAR</sequence>
<gene>
    <name evidence="1" type="ORF">CCR82_09675</name>
</gene>
<evidence type="ECO:0000313" key="1">
    <source>
        <dbReference type="EMBL" id="MBK5930782.1"/>
    </source>
</evidence>